<dbReference type="RefSeq" id="WP_074303559.1">
    <property type="nucleotide sequence ID" value="NZ_CSUW01000016.1"/>
</dbReference>
<dbReference type="AlphaFoldDB" id="A0AB33TEG5"/>
<protein>
    <submittedName>
        <fullName evidence="1">Phage terminase, large subunit, putative</fullName>
    </submittedName>
</protein>
<evidence type="ECO:0000313" key="1">
    <source>
        <dbReference type="EMBL" id="CPT67215.1"/>
    </source>
</evidence>
<organism evidence="1 2">
    <name type="scientific">Mycobacteroides abscessus</name>
    <dbReference type="NCBI Taxonomy" id="36809"/>
    <lineage>
        <taxon>Bacteria</taxon>
        <taxon>Bacillati</taxon>
        <taxon>Actinomycetota</taxon>
        <taxon>Actinomycetes</taxon>
        <taxon>Mycobacteriales</taxon>
        <taxon>Mycobacteriaceae</taxon>
        <taxon>Mycobacteroides</taxon>
    </lineage>
</organism>
<dbReference type="PANTHER" id="PTHR41287">
    <property type="match status" value="1"/>
</dbReference>
<sequence length="536" mass="58947">MTSTSGVLDRTLRGHTVPRLFTPPLADHCDPDLPETCECGCGLNPATSWGFGCIDFLENVVNWELLPYQKWLYIHALEKGANGTGFRFRTVCILIARQNGKTQWLRGLGLWRLYLNKTGRPMVGKPPAAKTVLIAAQGLEYAEATLGEVVINVDECPALKREFVKHVQTNGKHRMLLTGRRSWRAVAANRKGGRSFSVDLAQLDELREHHDWLAWDAIVPTTTARPNSQVVCASNAGDKRSMVLRSVRQGCLEDIYRRDTDGTSTGLFEWSAPDDAEPSNRSVWPMANPALGWLPGHDEESLAAKYEAKRGDIAGFKTEHLCQWVDTLLPGIIEPEHWAETMDPDSRRAEGAPVWAAVDVNFQRSRAYIAIAARRADGLLHVEVVKAGRGTDWIIPWFTDSTRAGKFVAVAVQVRGAPASGLIEGMEKAQIPVLEWGGPDLAKACGDFYDGLVQRGIKHRPQAALDTAAASAAAKSLGDAWVFDRKGSPVDASPLVACAAAAWAESKGIPEPEPVPVIHEWPDDEEIARWERGEFE</sequence>
<evidence type="ECO:0000313" key="2">
    <source>
        <dbReference type="Proteomes" id="UP000038487"/>
    </source>
</evidence>
<dbReference type="InterPro" id="IPR027417">
    <property type="entry name" value="P-loop_NTPase"/>
</dbReference>
<accession>A0AB33TEG5</accession>
<dbReference type="Proteomes" id="UP000038487">
    <property type="component" value="Unassembled WGS sequence"/>
</dbReference>
<proteinExistence type="predicted"/>
<dbReference type="PANTHER" id="PTHR41287:SF1">
    <property type="entry name" value="PROTEIN YMFN"/>
    <property type="match status" value="1"/>
</dbReference>
<gene>
    <name evidence="1" type="ORF">ERS075527_05119</name>
</gene>
<dbReference type="InterPro" id="IPR005021">
    <property type="entry name" value="Terminase_largesu-like"/>
</dbReference>
<name>A0AB33TEG5_9MYCO</name>
<comment type="caution">
    <text evidence="1">The sequence shown here is derived from an EMBL/GenBank/DDBJ whole genome shotgun (WGS) entry which is preliminary data.</text>
</comment>
<dbReference type="Gene3D" id="3.40.50.300">
    <property type="entry name" value="P-loop containing nucleotide triphosphate hydrolases"/>
    <property type="match status" value="1"/>
</dbReference>
<dbReference type="EMBL" id="CSUW01000016">
    <property type="protein sequence ID" value="CPT67215.1"/>
    <property type="molecule type" value="Genomic_DNA"/>
</dbReference>
<reference evidence="1 2" key="1">
    <citation type="submission" date="2015-03" db="EMBL/GenBank/DDBJ databases">
        <authorList>
            <consortium name="Pathogen Informatics"/>
            <person name="Murphy D."/>
        </authorList>
    </citation>
    <scope>NUCLEOTIDE SEQUENCE [LARGE SCALE GENOMIC DNA]</scope>
    <source>
        <strain evidence="1 2">PAP036</strain>
    </source>
</reference>